<dbReference type="Gene3D" id="3.40.1190.20">
    <property type="match status" value="1"/>
</dbReference>
<accession>A0A1J5SQ20</accession>
<dbReference type="InterPro" id="IPR029056">
    <property type="entry name" value="Ribokinase-like"/>
</dbReference>
<dbReference type="InterPro" id="IPR011611">
    <property type="entry name" value="PfkB_dom"/>
</dbReference>
<feature type="domain" description="Carbohydrate kinase PfkB" evidence="4">
    <location>
        <begin position="60"/>
        <end position="316"/>
    </location>
</feature>
<evidence type="ECO:0000313" key="5">
    <source>
        <dbReference type="EMBL" id="OIR06149.1"/>
    </source>
</evidence>
<evidence type="ECO:0000256" key="3">
    <source>
        <dbReference type="ARBA" id="ARBA00022777"/>
    </source>
</evidence>
<organism evidence="5">
    <name type="scientific">mine drainage metagenome</name>
    <dbReference type="NCBI Taxonomy" id="410659"/>
    <lineage>
        <taxon>unclassified sequences</taxon>
        <taxon>metagenomes</taxon>
        <taxon>ecological metagenomes</taxon>
    </lineage>
</organism>
<dbReference type="EMBL" id="MLJW01000045">
    <property type="protein sequence ID" value="OIR06149.1"/>
    <property type="molecule type" value="Genomic_DNA"/>
</dbReference>
<keyword evidence="3 5" id="KW-0418">Kinase</keyword>
<dbReference type="PROSITE" id="PS00584">
    <property type="entry name" value="PFKB_KINASES_2"/>
    <property type="match status" value="1"/>
</dbReference>
<evidence type="ECO:0000259" key="4">
    <source>
        <dbReference type="Pfam" id="PF00294"/>
    </source>
</evidence>
<name>A0A1J5SQ20_9ZZZZ</name>
<dbReference type="PANTHER" id="PTHR43320">
    <property type="entry name" value="SUGAR KINASE"/>
    <property type="match status" value="1"/>
</dbReference>
<dbReference type="Gene3D" id="3.30.1110.10">
    <property type="match status" value="1"/>
</dbReference>
<dbReference type="Pfam" id="PF00294">
    <property type="entry name" value="PfkB"/>
    <property type="match status" value="1"/>
</dbReference>
<comment type="similarity">
    <text evidence="1">Belongs to the carbohydrate kinase PfkB family.</text>
</comment>
<reference evidence="5" key="1">
    <citation type="submission" date="2016-10" db="EMBL/GenBank/DDBJ databases">
        <title>Sequence of Gallionella enrichment culture.</title>
        <authorList>
            <person name="Poehlein A."/>
            <person name="Muehling M."/>
            <person name="Daniel R."/>
        </authorList>
    </citation>
    <scope>NUCLEOTIDE SEQUENCE</scope>
</reference>
<sequence>MADCAFDVAGIGNAIVDVLAHADDAELQALGLEKGVMTLIDAERAEAIYARMGPGIECSGGSAANSMAGIAALGGKAAYIGKVRADQLGQVFRHDLAAQGVVFETEAAADGAPTARCLILVTPDAQRTMQTYLGACVALGPADIDPLIVANAQVTYLEGYLWDPPQAKAAFLAAARIAHDAGRKVALSLSDPFCVGRHREEFLELLSHHVDILFANEAEITALYQCDFDSAVRQVRAHCDIAALTRGARGSLVVEGGHVWVQGAETVTQVVDTTGAGDLYAAGFLYGLTQGRSLGVCARLGGLCAAEILSHVGARPEANLAELVAQTTLLTV</sequence>
<dbReference type="AlphaFoldDB" id="A0A1J5SQ20"/>
<evidence type="ECO:0000256" key="2">
    <source>
        <dbReference type="ARBA" id="ARBA00022679"/>
    </source>
</evidence>
<protein>
    <submittedName>
        <fullName evidence="5">5-dehydro-2-deoxygluconokinase</fullName>
        <ecNumber evidence="5">2.7.1.92</ecNumber>
    </submittedName>
</protein>
<dbReference type="EC" id="2.7.1.92" evidence="5"/>
<evidence type="ECO:0000256" key="1">
    <source>
        <dbReference type="ARBA" id="ARBA00010688"/>
    </source>
</evidence>
<dbReference type="SUPFAM" id="SSF53613">
    <property type="entry name" value="Ribokinase-like"/>
    <property type="match status" value="1"/>
</dbReference>
<dbReference type="PANTHER" id="PTHR43320:SF3">
    <property type="entry name" value="CARBOHYDRATE KINASE PFKB DOMAIN-CONTAINING PROTEIN"/>
    <property type="match status" value="1"/>
</dbReference>
<keyword evidence="2 5" id="KW-0808">Transferase</keyword>
<dbReference type="GO" id="GO:0047590">
    <property type="term" value="F:5-dehydro-2-deoxygluconokinase activity"/>
    <property type="evidence" value="ECO:0007669"/>
    <property type="project" value="UniProtKB-EC"/>
</dbReference>
<dbReference type="InterPro" id="IPR052700">
    <property type="entry name" value="Carb_kinase_PfkB-like"/>
</dbReference>
<dbReference type="InterPro" id="IPR002173">
    <property type="entry name" value="Carboh/pur_kinase_PfkB_CS"/>
</dbReference>
<dbReference type="CDD" id="cd01168">
    <property type="entry name" value="adenosine_kinase"/>
    <property type="match status" value="1"/>
</dbReference>
<gene>
    <name evidence="5" type="primary">iolC_2</name>
    <name evidence="5" type="ORF">GALL_116210</name>
</gene>
<comment type="caution">
    <text evidence="5">The sequence shown here is derived from an EMBL/GenBank/DDBJ whole genome shotgun (WGS) entry which is preliminary data.</text>
</comment>
<proteinExistence type="inferred from homology"/>